<sequence length="185" mass="20647">MNEKTALLIIDVQVGIVEAESGHVFNSEALLTNINQIISDARLREIPILYVQDLDVAPQESKEFQIHPAIAPLESDRIIHKVATDAFHGTNLHEELQAIGANHLVIVGCKTEYCVDTTCRRATTLGYDVTLVADAHSTTDNKVLKAEQIINHHNANLHGLDNIDKFIIVRKVEDSVMEPIHNNYR</sequence>
<dbReference type="CDD" id="cd01014">
    <property type="entry name" value="nicotinamidase_related"/>
    <property type="match status" value="1"/>
</dbReference>
<dbReference type="PANTHER" id="PTHR43540:SF14">
    <property type="entry name" value="ISOCHORISMATASE"/>
    <property type="match status" value="1"/>
</dbReference>
<evidence type="ECO:0000313" key="4">
    <source>
        <dbReference type="EMBL" id="CAG9607135.1"/>
    </source>
</evidence>
<dbReference type="RefSeq" id="WP_230495413.1">
    <property type="nucleotide sequence ID" value="NZ_CAKJTG010000004.1"/>
</dbReference>
<reference evidence="4" key="1">
    <citation type="submission" date="2021-10" db="EMBL/GenBank/DDBJ databases">
        <authorList>
            <person name="Criscuolo A."/>
        </authorList>
    </citation>
    <scope>NUCLEOTIDE SEQUENCE</scope>
    <source>
        <strain evidence="4">CIP111885</strain>
    </source>
</reference>
<dbReference type="Proteomes" id="UP000789845">
    <property type="component" value="Unassembled WGS sequence"/>
</dbReference>
<gene>
    <name evidence="4" type="primary">rutB_2</name>
    <name evidence="4" type="ORF">NEOCIP111885_00825</name>
</gene>
<dbReference type="EC" id="3.5.1.110" evidence="4"/>
<dbReference type="InterPro" id="IPR000868">
    <property type="entry name" value="Isochorismatase-like_dom"/>
</dbReference>
<accession>A0A9C7G7K4</accession>
<dbReference type="Pfam" id="PF00857">
    <property type="entry name" value="Isochorismatase"/>
    <property type="match status" value="1"/>
</dbReference>
<dbReference type="Gene3D" id="3.40.50.850">
    <property type="entry name" value="Isochorismatase-like"/>
    <property type="match status" value="1"/>
</dbReference>
<evidence type="ECO:0000256" key="1">
    <source>
        <dbReference type="ARBA" id="ARBA00006336"/>
    </source>
</evidence>
<dbReference type="InterPro" id="IPR050272">
    <property type="entry name" value="Isochorismatase-like_hydrls"/>
</dbReference>
<dbReference type="SUPFAM" id="SSF52499">
    <property type="entry name" value="Isochorismatase-like hydrolases"/>
    <property type="match status" value="1"/>
</dbReference>
<feature type="domain" description="Isochorismatase-like" evidence="3">
    <location>
        <begin position="5"/>
        <end position="140"/>
    </location>
</feature>
<evidence type="ECO:0000256" key="2">
    <source>
        <dbReference type="ARBA" id="ARBA00022801"/>
    </source>
</evidence>
<protein>
    <submittedName>
        <fullName evidence="4">Peroxyureidoacrylate/ureidoacrylate amidohydrolase RutB</fullName>
        <ecNumber evidence="4">3.5.1.110</ecNumber>
    </submittedName>
</protein>
<proteinExistence type="inferred from homology"/>
<comment type="similarity">
    <text evidence="1">Belongs to the isochorismatase family.</text>
</comment>
<dbReference type="EMBL" id="CAKJTG010000004">
    <property type="protein sequence ID" value="CAG9607135.1"/>
    <property type="molecule type" value="Genomic_DNA"/>
</dbReference>
<keyword evidence="2 4" id="KW-0378">Hydrolase</keyword>
<dbReference type="AlphaFoldDB" id="A0A9C7G7K4"/>
<evidence type="ECO:0000259" key="3">
    <source>
        <dbReference type="Pfam" id="PF00857"/>
    </source>
</evidence>
<name>A0A9C7G7K4_9BACI</name>
<organism evidence="4 5">
    <name type="scientific">Pseudoneobacillus rhizosphaerae</name>
    <dbReference type="NCBI Taxonomy" id="2880968"/>
    <lineage>
        <taxon>Bacteria</taxon>
        <taxon>Bacillati</taxon>
        <taxon>Bacillota</taxon>
        <taxon>Bacilli</taxon>
        <taxon>Bacillales</taxon>
        <taxon>Bacillaceae</taxon>
        <taxon>Pseudoneobacillus</taxon>
    </lineage>
</organism>
<comment type="caution">
    <text evidence="4">The sequence shown here is derived from an EMBL/GenBank/DDBJ whole genome shotgun (WGS) entry which is preliminary data.</text>
</comment>
<dbReference type="GO" id="GO:0016787">
    <property type="term" value="F:hydrolase activity"/>
    <property type="evidence" value="ECO:0007669"/>
    <property type="project" value="UniProtKB-KW"/>
</dbReference>
<dbReference type="InterPro" id="IPR036380">
    <property type="entry name" value="Isochorismatase-like_sf"/>
</dbReference>
<evidence type="ECO:0000313" key="5">
    <source>
        <dbReference type="Proteomes" id="UP000789845"/>
    </source>
</evidence>
<dbReference type="PANTHER" id="PTHR43540">
    <property type="entry name" value="PEROXYUREIDOACRYLATE/UREIDOACRYLATE AMIDOHYDROLASE-RELATED"/>
    <property type="match status" value="1"/>
</dbReference>
<keyword evidence="5" id="KW-1185">Reference proteome</keyword>